<sequence length="319" mass="33549">MCPSLNMSVHVLLLFLSGLLLVQPTPVISTTTNITAAVDAITDSSFNQTLPGCKPTCGNLTVPYPFGIGSGCSISSWFEINCSTFSGPPKPFLGDGNLEVISISETQVRVRNFVTTRCYNESGNTTVYNLSSTQLGSYNTSPFAFSAAANKFTVVGCDDLGIISGSSQTQNVTSGCVSTCYDGSELLAIDGNCTGIGCCQTDIPKGLKVSGGSLTSFNDHSEVLSFNPCSYAFLGEQGYLCRCNSGHKGNPYLSPGCSDIDECEDSNLNNCDVNANCINTPGSFHCSCHDHYFGDGTKDGKGCTPKASQLFVIKVSLGT</sequence>
<protein>
    <submittedName>
        <fullName evidence="1">Uncharacterized protein</fullName>
    </submittedName>
</protein>
<evidence type="ECO:0000313" key="1">
    <source>
        <dbReference type="EMBL" id="KAH7842093.1"/>
    </source>
</evidence>
<evidence type="ECO:0000313" key="2">
    <source>
        <dbReference type="Proteomes" id="UP000828048"/>
    </source>
</evidence>
<accession>A0ACB7XME4</accession>
<dbReference type="Proteomes" id="UP000828048">
    <property type="component" value="Chromosome 1"/>
</dbReference>
<proteinExistence type="predicted"/>
<name>A0ACB7XME4_9ERIC</name>
<dbReference type="EMBL" id="CM037151">
    <property type="protein sequence ID" value="KAH7842093.1"/>
    <property type="molecule type" value="Genomic_DNA"/>
</dbReference>
<reference evidence="1 2" key="1">
    <citation type="journal article" date="2021" name="Hortic Res">
        <title>High-quality reference genome and annotation aids understanding of berry development for evergreen blueberry (Vaccinium darrowii).</title>
        <authorList>
            <person name="Yu J."/>
            <person name="Hulse-Kemp A.M."/>
            <person name="Babiker E."/>
            <person name="Staton M."/>
        </authorList>
    </citation>
    <scope>NUCLEOTIDE SEQUENCE [LARGE SCALE GENOMIC DNA]</scope>
    <source>
        <strain evidence="2">cv. NJ 8807/NJ 8810</strain>
        <tissue evidence="1">Young leaf</tissue>
    </source>
</reference>
<comment type="caution">
    <text evidence="1">The sequence shown here is derived from an EMBL/GenBank/DDBJ whole genome shotgun (WGS) entry which is preliminary data.</text>
</comment>
<keyword evidence="2" id="KW-1185">Reference proteome</keyword>
<organism evidence="1 2">
    <name type="scientific">Vaccinium darrowii</name>
    <dbReference type="NCBI Taxonomy" id="229202"/>
    <lineage>
        <taxon>Eukaryota</taxon>
        <taxon>Viridiplantae</taxon>
        <taxon>Streptophyta</taxon>
        <taxon>Embryophyta</taxon>
        <taxon>Tracheophyta</taxon>
        <taxon>Spermatophyta</taxon>
        <taxon>Magnoliopsida</taxon>
        <taxon>eudicotyledons</taxon>
        <taxon>Gunneridae</taxon>
        <taxon>Pentapetalae</taxon>
        <taxon>asterids</taxon>
        <taxon>Ericales</taxon>
        <taxon>Ericaceae</taxon>
        <taxon>Vaccinioideae</taxon>
        <taxon>Vaccinieae</taxon>
        <taxon>Vaccinium</taxon>
    </lineage>
</organism>
<gene>
    <name evidence="1" type="ORF">Vadar_001427</name>
</gene>